<reference evidence="4 5" key="1">
    <citation type="submission" date="2015-07" db="EMBL/GenBank/DDBJ databases">
        <title>The genome of Dufourea novaeangliae.</title>
        <authorList>
            <person name="Pan H."/>
            <person name="Kapheim K."/>
        </authorList>
    </citation>
    <scope>NUCLEOTIDE SEQUENCE [LARGE SCALE GENOMIC DNA]</scope>
    <source>
        <strain evidence="4">0120121106</strain>
        <tissue evidence="4">Whole body</tissue>
    </source>
</reference>
<evidence type="ECO:0000256" key="2">
    <source>
        <dbReference type="ARBA" id="ARBA00017835"/>
    </source>
</evidence>
<keyword evidence="5" id="KW-1185">Reference proteome</keyword>
<dbReference type="Pfam" id="PF10558">
    <property type="entry name" value="MTP18"/>
    <property type="match status" value="1"/>
</dbReference>
<name>A0A154PL85_DUFNO</name>
<sequence length="157" mass="17899">MTDKKPEEDVFRDTPVRYLGYANEVGEAFRPIVSPSIVWLSYVISSGYVIADTVHKGWKEYEGNTSKEATKNALYSMADTLLWQTFASVLIPGFMINRICAATQCLQRKSCNPVIRNRWMSTVIGLVSIPLIIQPIDHIVDEAMNVTYRKWVGYYPK</sequence>
<organism evidence="4 5">
    <name type="scientific">Dufourea novaeangliae</name>
    <name type="common">Sweat bee</name>
    <dbReference type="NCBI Taxonomy" id="178035"/>
    <lineage>
        <taxon>Eukaryota</taxon>
        <taxon>Metazoa</taxon>
        <taxon>Ecdysozoa</taxon>
        <taxon>Arthropoda</taxon>
        <taxon>Hexapoda</taxon>
        <taxon>Insecta</taxon>
        <taxon>Pterygota</taxon>
        <taxon>Neoptera</taxon>
        <taxon>Endopterygota</taxon>
        <taxon>Hymenoptera</taxon>
        <taxon>Apocrita</taxon>
        <taxon>Aculeata</taxon>
        <taxon>Apoidea</taxon>
        <taxon>Anthophila</taxon>
        <taxon>Halictidae</taxon>
        <taxon>Rophitinae</taxon>
        <taxon>Dufourea</taxon>
    </lineage>
</organism>
<dbReference type="OrthoDB" id="424969at2759"/>
<protein>
    <recommendedName>
        <fullName evidence="2">Mitochondrial fission process protein 1</fullName>
    </recommendedName>
    <alternativeName>
        <fullName evidence="3">Mitochondrial 18 kDa protein</fullName>
    </alternativeName>
</protein>
<dbReference type="EMBL" id="KQ434954">
    <property type="protein sequence ID" value="KZC12593.1"/>
    <property type="molecule type" value="Genomic_DNA"/>
</dbReference>
<dbReference type="PANTHER" id="PTHR11001">
    <property type="entry name" value="MITOCHONDRIAL FISSION PROCESS PROTEIN 1"/>
    <property type="match status" value="1"/>
</dbReference>
<evidence type="ECO:0000256" key="3">
    <source>
        <dbReference type="ARBA" id="ARBA00029631"/>
    </source>
</evidence>
<proteinExistence type="inferred from homology"/>
<dbReference type="PANTHER" id="PTHR11001:SF2">
    <property type="entry name" value="MITOCHONDRIAL FISSION PROCESS PROTEIN 1"/>
    <property type="match status" value="1"/>
</dbReference>
<dbReference type="OMA" id="DVFTWQM"/>
<comment type="similarity">
    <text evidence="1">Belongs to the MTFP1 family.</text>
</comment>
<accession>A0A154PL85</accession>
<evidence type="ECO:0000313" key="4">
    <source>
        <dbReference type="EMBL" id="KZC12593.1"/>
    </source>
</evidence>
<dbReference type="GO" id="GO:0005739">
    <property type="term" value="C:mitochondrion"/>
    <property type="evidence" value="ECO:0007669"/>
    <property type="project" value="TreeGrafter"/>
</dbReference>
<dbReference type="AlphaFoldDB" id="A0A154PL85"/>
<evidence type="ECO:0000256" key="1">
    <source>
        <dbReference type="ARBA" id="ARBA00009224"/>
    </source>
</evidence>
<dbReference type="InterPro" id="IPR019560">
    <property type="entry name" value="Mitochondrial_18_kDa_protein"/>
</dbReference>
<dbReference type="GO" id="GO:0000266">
    <property type="term" value="P:mitochondrial fission"/>
    <property type="evidence" value="ECO:0007669"/>
    <property type="project" value="TreeGrafter"/>
</dbReference>
<dbReference type="Proteomes" id="UP000076502">
    <property type="component" value="Unassembled WGS sequence"/>
</dbReference>
<evidence type="ECO:0000313" key="5">
    <source>
        <dbReference type="Proteomes" id="UP000076502"/>
    </source>
</evidence>
<gene>
    <name evidence="4" type="ORF">WN55_03346</name>
</gene>